<feature type="domain" description="RNase H type-1" evidence="1">
    <location>
        <begin position="2"/>
        <end position="90"/>
    </location>
</feature>
<dbReference type="Gene3D" id="3.30.420.10">
    <property type="entry name" value="Ribonuclease H-like superfamily/Ribonuclease H"/>
    <property type="match status" value="1"/>
</dbReference>
<dbReference type="Pfam" id="PF13456">
    <property type="entry name" value="RVT_3"/>
    <property type="match status" value="1"/>
</dbReference>
<gene>
    <name evidence="2" type="primary">gb28846</name>
    <name evidence="2" type="ORF">PR202_gb28846</name>
</gene>
<dbReference type="InterPro" id="IPR012337">
    <property type="entry name" value="RNaseH-like_sf"/>
</dbReference>
<dbReference type="GO" id="GO:0004523">
    <property type="term" value="F:RNA-DNA hybrid ribonuclease activity"/>
    <property type="evidence" value="ECO:0007669"/>
    <property type="project" value="InterPro"/>
</dbReference>
<sequence length="142" mass="15416">MRSCYSVEEAEAEACLEGVRLTAEWVREPAIVEADCSTLIQSLVGTGQTREGWRGIRQEIQAASELLPECMFRKVSRNANRVAHALAKRAMSKGEFVVKRFGYPPCVGSLVLLETPTDCGDPSSSDTGQLHNDAVCNAAVTN</sequence>
<dbReference type="Proteomes" id="UP001054889">
    <property type="component" value="Unassembled WGS sequence"/>
</dbReference>
<evidence type="ECO:0000313" key="3">
    <source>
        <dbReference type="Proteomes" id="UP001054889"/>
    </source>
</evidence>
<reference evidence="2" key="2">
    <citation type="submission" date="2021-12" db="EMBL/GenBank/DDBJ databases">
        <title>Resequencing data analysis of finger millet.</title>
        <authorList>
            <person name="Hatakeyama M."/>
            <person name="Aluri S."/>
            <person name="Balachadran M.T."/>
            <person name="Sivarajan S.R."/>
            <person name="Poveda L."/>
            <person name="Shimizu-Inatsugi R."/>
            <person name="Schlapbach R."/>
            <person name="Sreeman S.M."/>
            <person name="Shimizu K.K."/>
        </authorList>
    </citation>
    <scope>NUCLEOTIDE SEQUENCE</scope>
</reference>
<evidence type="ECO:0000313" key="2">
    <source>
        <dbReference type="EMBL" id="GJN39711.1"/>
    </source>
</evidence>
<dbReference type="GO" id="GO:0003676">
    <property type="term" value="F:nucleic acid binding"/>
    <property type="evidence" value="ECO:0007669"/>
    <property type="project" value="InterPro"/>
</dbReference>
<dbReference type="InterPro" id="IPR002156">
    <property type="entry name" value="RNaseH_domain"/>
</dbReference>
<protein>
    <recommendedName>
        <fullName evidence="1">RNase H type-1 domain-containing protein</fullName>
    </recommendedName>
</protein>
<dbReference type="EMBL" id="BQKI01000098">
    <property type="protein sequence ID" value="GJN39711.1"/>
    <property type="molecule type" value="Genomic_DNA"/>
</dbReference>
<dbReference type="PANTHER" id="PTHR47074">
    <property type="entry name" value="BNAC02G40300D PROTEIN"/>
    <property type="match status" value="1"/>
</dbReference>
<name>A0AAV5FY08_ELECO</name>
<proteinExistence type="predicted"/>
<dbReference type="InterPro" id="IPR052929">
    <property type="entry name" value="RNase_H-like_EbsB-rel"/>
</dbReference>
<dbReference type="InterPro" id="IPR036397">
    <property type="entry name" value="RNaseH_sf"/>
</dbReference>
<accession>A0AAV5FY08</accession>
<evidence type="ECO:0000259" key="1">
    <source>
        <dbReference type="Pfam" id="PF13456"/>
    </source>
</evidence>
<reference evidence="2" key="1">
    <citation type="journal article" date="2018" name="DNA Res.">
        <title>Multiple hybrid de novo genome assembly of finger millet, an orphan allotetraploid crop.</title>
        <authorList>
            <person name="Hatakeyama M."/>
            <person name="Aluri S."/>
            <person name="Balachadran M.T."/>
            <person name="Sivarajan S.R."/>
            <person name="Patrignani A."/>
            <person name="Gruter S."/>
            <person name="Poveda L."/>
            <person name="Shimizu-Inatsugi R."/>
            <person name="Baeten J."/>
            <person name="Francoijs K.J."/>
            <person name="Nataraja K.N."/>
            <person name="Reddy Y.A.N."/>
            <person name="Phadnis S."/>
            <person name="Ravikumar R.L."/>
            <person name="Schlapbach R."/>
            <person name="Sreeman S.M."/>
            <person name="Shimizu K.K."/>
        </authorList>
    </citation>
    <scope>NUCLEOTIDE SEQUENCE</scope>
</reference>
<dbReference type="AlphaFoldDB" id="A0AAV5FY08"/>
<organism evidence="2 3">
    <name type="scientific">Eleusine coracana subsp. coracana</name>
    <dbReference type="NCBI Taxonomy" id="191504"/>
    <lineage>
        <taxon>Eukaryota</taxon>
        <taxon>Viridiplantae</taxon>
        <taxon>Streptophyta</taxon>
        <taxon>Embryophyta</taxon>
        <taxon>Tracheophyta</taxon>
        <taxon>Spermatophyta</taxon>
        <taxon>Magnoliopsida</taxon>
        <taxon>Liliopsida</taxon>
        <taxon>Poales</taxon>
        <taxon>Poaceae</taxon>
        <taxon>PACMAD clade</taxon>
        <taxon>Chloridoideae</taxon>
        <taxon>Cynodonteae</taxon>
        <taxon>Eleusininae</taxon>
        <taxon>Eleusine</taxon>
    </lineage>
</organism>
<dbReference type="PANTHER" id="PTHR47074:SF76">
    <property type="entry name" value="RNASE H TYPE-1 DOMAIN-CONTAINING PROTEIN"/>
    <property type="match status" value="1"/>
</dbReference>
<keyword evidence="3" id="KW-1185">Reference proteome</keyword>
<dbReference type="SUPFAM" id="SSF53098">
    <property type="entry name" value="Ribonuclease H-like"/>
    <property type="match status" value="1"/>
</dbReference>
<comment type="caution">
    <text evidence="2">The sequence shown here is derived from an EMBL/GenBank/DDBJ whole genome shotgun (WGS) entry which is preliminary data.</text>
</comment>